<evidence type="ECO:0008006" key="5">
    <source>
        <dbReference type="Google" id="ProtNLM"/>
    </source>
</evidence>
<feature type="signal peptide" evidence="2">
    <location>
        <begin position="1"/>
        <end position="24"/>
    </location>
</feature>
<accession>E9AE22</accession>
<evidence type="ECO:0000313" key="3">
    <source>
        <dbReference type="EMBL" id="CBZ12501.1"/>
    </source>
</evidence>
<evidence type="ECO:0000313" key="4">
    <source>
        <dbReference type="Proteomes" id="UP000000542"/>
    </source>
</evidence>
<protein>
    <recommendedName>
        <fullName evidence="5">Secreted peptide</fullName>
    </recommendedName>
</protein>
<proteinExistence type="predicted"/>
<evidence type="ECO:0000256" key="2">
    <source>
        <dbReference type="SAM" id="SignalP"/>
    </source>
</evidence>
<dbReference type="InParanoid" id="E9AE22"/>
<dbReference type="AlphaFoldDB" id="E9AE22"/>
<dbReference type="HOGENOM" id="CLU_2627231_0_0_1"/>
<gene>
    <name evidence="3" type="ORF">LMJF_29_1605</name>
</gene>
<name>E9AE22_LEIMA</name>
<reference evidence="3 4" key="1">
    <citation type="journal article" date="2005" name="Science">
        <title>The genome of the kinetoplastid parasite, Leishmania major.</title>
        <authorList>
            <person name="Ivens A.C."/>
            <person name="Peacock C.S."/>
            <person name="Worthey E.A."/>
            <person name="Murphy L."/>
            <person name="Aggarwal G."/>
            <person name="Berriman M."/>
            <person name="Sisk E."/>
            <person name="Rajandream M.A."/>
            <person name="Adlem E."/>
            <person name="Aert R."/>
            <person name="Anupama A."/>
            <person name="Apostolou Z."/>
            <person name="Attipoe P."/>
            <person name="Bason N."/>
            <person name="Bauser C."/>
            <person name="Beck A."/>
            <person name="Beverley S.M."/>
            <person name="Bianchettin G."/>
            <person name="Borzym K."/>
            <person name="Bothe G."/>
            <person name="Bruschi C.V."/>
            <person name="Collins M."/>
            <person name="Cadag E."/>
            <person name="Ciarloni L."/>
            <person name="Clayton C."/>
            <person name="Coulson R.M."/>
            <person name="Cronin A."/>
            <person name="Cruz A.K."/>
            <person name="Davies R.M."/>
            <person name="De Gaudenzi J."/>
            <person name="Dobson D.E."/>
            <person name="Duesterhoeft A."/>
            <person name="Fazelina G."/>
            <person name="Fosker N."/>
            <person name="Frasch A.C."/>
            <person name="Fraser A."/>
            <person name="Fuchs M."/>
            <person name="Gabel C."/>
            <person name="Goble A."/>
            <person name="Goffeau A."/>
            <person name="Harris D."/>
            <person name="Hertz-Fowler C."/>
            <person name="Hilbert H."/>
            <person name="Horn D."/>
            <person name="Huang Y."/>
            <person name="Klages S."/>
            <person name="Knights A."/>
            <person name="Kube M."/>
            <person name="Larke N."/>
            <person name="Litvin L."/>
            <person name="Lord A."/>
            <person name="Louie T."/>
            <person name="Marra M."/>
            <person name="Masuy D."/>
            <person name="Matthews K."/>
            <person name="Michaeli S."/>
            <person name="Mottram J.C."/>
            <person name="Muller-Auer S."/>
            <person name="Munden H."/>
            <person name="Nelson S."/>
            <person name="Norbertczak H."/>
            <person name="Oliver K."/>
            <person name="O'neil S."/>
            <person name="Pentony M."/>
            <person name="Pohl T.M."/>
            <person name="Price C."/>
            <person name="Purnelle B."/>
            <person name="Quail M.A."/>
            <person name="Rabbinowitsch E."/>
            <person name="Reinhardt R."/>
            <person name="Rieger M."/>
            <person name="Rinta J."/>
            <person name="Robben J."/>
            <person name="Robertson L."/>
            <person name="Ruiz J.C."/>
            <person name="Rutter S."/>
            <person name="Saunders D."/>
            <person name="Schafer M."/>
            <person name="Schein J."/>
            <person name="Schwartz D.C."/>
            <person name="Seeger K."/>
            <person name="Seyler A."/>
            <person name="Sharp S."/>
            <person name="Shin H."/>
            <person name="Sivam D."/>
            <person name="Squares R."/>
            <person name="Squares S."/>
            <person name="Tosato V."/>
            <person name="Vogt C."/>
            <person name="Volckaert G."/>
            <person name="Wambutt R."/>
            <person name="Warren T."/>
            <person name="Wedler H."/>
            <person name="Woodward J."/>
            <person name="Zhou S."/>
            <person name="Zimmermann W."/>
            <person name="Smith D.F."/>
            <person name="Blackwell J.M."/>
            <person name="Stuart K.D."/>
            <person name="Barrell B."/>
            <person name="Myler P.J."/>
        </authorList>
    </citation>
    <scope>NUCLEOTIDE SEQUENCE [LARGE SCALE GENOMIC DNA]</scope>
    <source>
        <strain evidence="4">MHOM/IL/81/Friedlin</strain>
    </source>
</reference>
<reference evidence="3 4" key="2">
    <citation type="journal article" date="2011" name="Genome Res.">
        <title>Chromosome and gene copy number variation allow major structural change between species and strains of Leishmania.</title>
        <authorList>
            <person name="Rogers M.B."/>
            <person name="Hilley J.D."/>
            <person name="Dickens N.J."/>
            <person name="Wilkes J."/>
            <person name="Bates P.A."/>
            <person name="Depledge D.P."/>
            <person name="Harris D."/>
            <person name="Her Y."/>
            <person name="Herzyk P."/>
            <person name="Imamura H."/>
            <person name="Otto T.D."/>
            <person name="Sanders M."/>
            <person name="Seeger K."/>
            <person name="Dujardin J.C."/>
            <person name="Berriman M."/>
            <person name="Smith D.F."/>
            <person name="Hertz-Fowler C."/>
            <person name="Mottram J.C."/>
        </authorList>
    </citation>
    <scope>NUCLEOTIDE SEQUENCE [LARGE SCALE GENOMIC DNA]</scope>
    <source>
        <strain evidence="4">MHOM/IL/81/Friedlin</strain>
    </source>
</reference>
<dbReference type="Proteomes" id="UP000000542">
    <property type="component" value="Chromosome 29"/>
</dbReference>
<keyword evidence="2" id="KW-0732">Signal</keyword>
<feature type="transmembrane region" description="Helical" evidence="1">
    <location>
        <begin position="40"/>
        <end position="61"/>
    </location>
</feature>
<keyword evidence="4" id="KW-1185">Reference proteome</keyword>
<dbReference type="GeneID" id="12981024"/>
<dbReference type="RefSeq" id="XP_003722243.1">
    <property type="nucleotide sequence ID" value="XM_003722195.1"/>
</dbReference>
<keyword evidence="1" id="KW-0812">Transmembrane</keyword>
<keyword evidence="1" id="KW-1133">Transmembrane helix</keyword>
<dbReference type="VEuPathDB" id="TriTrypDB:LMJFC_290024750"/>
<dbReference type="EMBL" id="FR796425">
    <property type="protein sequence ID" value="CBZ12501.1"/>
    <property type="molecule type" value="Genomic_DNA"/>
</dbReference>
<sequence length="78" mass="8298">MRLRHACVTLTIAFFVLFLPLLFGGRTSSLRCPAPTPQPSLVHVCVCVFLCVAAVCVAPAFRTAIAGLPFHDALSLTA</sequence>
<organism evidence="3 4">
    <name type="scientific">Leishmania major</name>
    <dbReference type="NCBI Taxonomy" id="5664"/>
    <lineage>
        <taxon>Eukaryota</taxon>
        <taxon>Discoba</taxon>
        <taxon>Euglenozoa</taxon>
        <taxon>Kinetoplastea</taxon>
        <taxon>Metakinetoplastina</taxon>
        <taxon>Trypanosomatida</taxon>
        <taxon>Trypanosomatidae</taxon>
        <taxon>Leishmaniinae</taxon>
        <taxon>Leishmania</taxon>
    </lineage>
</organism>
<keyword evidence="1" id="KW-0472">Membrane</keyword>
<feature type="chain" id="PRO_5003235836" description="Secreted peptide" evidence="2">
    <location>
        <begin position="25"/>
        <end position="78"/>
    </location>
</feature>
<dbReference type="VEuPathDB" id="TriTrypDB:LmjF.29.1605"/>
<dbReference type="KEGG" id="lma:LMJF_29_1605"/>
<evidence type="ECO:0000256" key="1">
    <source>
        <dbReference type="SAM" id="Phobius"/>
    </source>
</evidence>